<dbReference type="AlphaFoldDB" id="A0A1H9H316"/>
<evidence type="ECO:0000313" key="3">
    <source>
        <dbReference type="Proteomes" id="UP000181998"/>
    </source>
</evidence>
<dbReference type="EMBL" id="FOFX01000086">
    <property type="protein sequence ID" value="SEQ56673.1"/>
    <property type="molecule type" value="Genomic_DNA"/>
</dbReference>
<reference evidence="3" key="1">
    <citation type="submission" date="2016-10" db="EMBL/GenBank/DDBJ databases">
        <authorList>
            <person name="Varghese N."/>
            <person name="Submissions S."/>
        </authorList>
    </citation>
    <scope>NUCLEOTIDE SEQUENCE [LARGE SCALE GENOMIC DNA]</scope>
    <source>
        <strain evidence="3">Nm9</strain>
    </source>
</reference>
<accession>A0A1H9H316</accession>
<evidence type="ECO:0000313" key="2">
    <source>
        <dbReference type="EMBL" id="SEQ56673.1"/>
    </source>
</evidence>
<proteinExistence type="predicted"/>
<organism evidence="2 3">
    <name type="scientific">Nitrosomonas ureae</name>
    <dbReference type="NCBI Taxonomy" id="44577"/>
    <lineage>
        <taxon>Bacteria</taxon>
        <taxon>Pseudomonadati</taxon>
        <taxon>Pseudomonadota</taxon>
        <taxon>Betaproteobacteria</taxon>
        <taxon>Nitrosomonadales</taxon>
        <taxon>Nitrosomonadaceae</taxon>
        <taxon>Nitrosomonas</taxon>
    </lineage>
</organism>
<keyword evidence="1" id="KW-1133">Transmembrane helix</keyword>
<keyword evidence="1" id="KW-0472">Membrane</keyword>
<protein>
    <submittedName>
        <fullName evidence="2">Uncharacterized protein</fullName>
    </submittedName>
</protein>
<keyword evidence="1" id="KW-0812">Transmembrane</keyword>
<sequence>MTKFFFAMALLAVFIIGLILGQLLDIPKEIVFEKNVNAVHVLSVIVTLFIALLITVFFQTHKDINSVENKIIIKRMDQIIDILDSLQEIVGSGKVSISQAPAIVKRIYSSSTFIWNYLDNQHMNLPTKLLAIETETRKLNDLLTNTPAKNIDLLTIPVQAIDNHYVYNCSRIVEIEKNIEDLKNLFFRAQLELNKNLNR</sequence>
<dbReference type="RefSeq" id="WP_143123968.1">
    <property type="nucleotide sequence ID" value="NZ_FOFX01000086.1"/>
</dbReference>
<name>A0A1H9H316_9PROT</name>
<gene>
    <name evidence="2" type="ORF">SAMN05421510_10864</name>
</gene>
<dbReference type="Proteomes" id="UP000181998">
    <property type="component" value="Unassembled WGS sequence"/>
</dbReference>
<feature type="transmembrane region" description="Helical" evidence="1">
    <location>
        <begin position="37"/>
        <end position="58"/>
    </location>
</feature>
<evidence type="ECO:0000256" key="1">
    <source>
        <dbReference type="SAM" id="Phobius"/>
    </source>
</evidence>